<dbReference type="PANTHER" id="PTHR45749">
    <property type="match status" value="1"/>
</dbReference>
<dbReference type="Proteomes" id="UP001165289">
    <property type="component" value="Unassembled WGS sequence"/>
</dbReference>
<dbReference type="PANTHER" id="PTHR45749:SF14">
    <property type="entry name" value="TTF-TYPE DOMAIN-CONTAINING PROTEIN"/>
    <property type="match status" value="1"/>
</dbReference>
<evidence type="ECO:0000259" key="1">
    <source>
        <dbReference type="Pfam" id="PF14291"/>
    </source>
</evidence>
<proteinExistence type="predicted"/>
<dbReference type="AlphaFoldDB" id="A0AAV7JG39"/>
<accession>A0AAV7JG39</accession>
<reference evidence="2 3" key="1">
    <citation type="journal article" date="2023" name="BMC Biol.">
        <title>The compact genome of the sponge Oopsacas minuta (Hexactinellida) is lacking key metazoan core genes.</title>
        <authorList>
            <person name="Santini S."/>
            <person name="Schenkelaars Q."/>
            <person name="Jourda C."/>
            <person name="Duchesne M."/>
            <person name="Belahbib H."/>
            <person name="Rocher C."/>
            <person name="Selva M."/>
            <person name="Riesgo A."/>
            <person name="Vervoort M."/>
            <person name="Leys S.P."/>
            <person name="Kodjabachian L."/>
            <person name="Le Bivic A."/>
            <person name="Borchiellini C."/>
            <person name="Claverie J.M."/>
            <person name="Renard E."/>
        </authorList>
    </citation>
    <scope>NUCLEOTIDE SEQUENCE [LARGE SCALE GENOMIC DNA]</scope>
    <source>
        <strain evidence="2">SPO-2</strain>
    </source>
</reference>
<name>A0AAV7JG39_9METZ</name>
<evidence type="ECO:0000313" key="2">
    <source>
        <dbReference type="EMBL" id="KAI6647807.1"/>
    </source>
</evidence>
<feature type="domain" description="DUF4371" evidence="1">
    <location>
        <begin position="5"/>
        <end position="171"/>
    </location>
</feature>
<evidence type="ECO:0000313" key="3">
    <source>
        <dbReference type="Proteomes" id="UP001165289"/>
    </source>
</evidence>
<keyword evidence="3" id="KW-1185">Reference proteome</keyword>
<organism evidence="2 3">
    <name type="scientific">Oopsacas minuta</name>
    <dbReference type="NCBI Taxonomy" id="111878"/>
    <lineage>
        <taxon>Eukaryota</taxon>
        <taxon>Metazoa</taxon>
        <taxon>Porifera</taxon>
        <taxon>Hexactinellida</taxon>
        <taxon>Hexasterophora</taxon>
        <taxon>Lyssacinosida</taxon>
        <taxon>Leucopsacidae</taxon>
        <taxon>Oopsacas</taxon>
    </lineage>
</organism>
<protein>
    <submittedName>
        <fullName evidence="2">Zinc finger MYM-type protein 1-like</fullName>
    </submittedName>
</protein>
<dbReference type="InterPro" id="IPR025398">
    <property type="entry name" value="DUF4371"/>
</dbReference>
<sequence length="324" mass="37255">MTCANQGISLRGHGDEKQAGNLWNLVPLGSRFNKDAKKYFSNDSNSKIKFLSPGIQNEMIKLLADNLLNFFLSKIREESTAGQAKAEGRFFYSCIMDETQDIRRREQVSVCERYVDAELTPTKVFLEFFYTITTEAEALLTVLKEALVSLNPQFGNLRRQGYDGAANMSGCEHGLQAKVREENPRALWMYCFGHNLNLVVQDRMKDRDMENAIQKTRSVITFIEASSKRYEVFKKMAAQEDHYDRRKIRPLCPTRWAMRLASVDSMLLHYTTVLMQLEIALDDRELKPDKRAEARAFIRSLEELNTHFVAEHSGSYCSSPTPFM</sequence>
<dbReference type="EMBL" id="JAKMXF010000337">
    <property type="protein sequence ID" value="KAI6647807.1"/>
    <property type="molecule type" value="Genomic_DNA"/>
</dbReference>
<dbReference type="SUPFAM" id="SSF53098">
    <property type="entry name" value="Ribonuclease H-like"/>
    <property type="match status" value="1"/>
</dbReference>
<dbReference type="InterPro" id="IPR012337">
    <property type="entry name" value="RNaseH-like_sf"/>
</dbReference>
<dbReference type="Pfam" id="PF14291">
    <property type="entry name" value="DUF4371"/>
    <property type="match status" value="1"/>
</dbReference>
<comment type="caution">
    <text evidence="2">The sequence shown here is derived from an EMBL/GenBank/DDBJ whole genome shotgun (WGS) entry which is preliminary data.</text>
</comment>
<gene>
    <name evidence="2" type="ORF">LOD99_8522</name>
</gene>